<comment type="caution">
    <text evidence="2">The sequence shown here is derived from an EMBL/GenBank/DDBJ whole genome shotgun (WGS) entry which is preliminary data.</text>
</comment>
<reference evidence="2 3" key="1">
    <citation type="submission" date="2017-06" db="EMBL/GenBank/DDBJ databases">
        <title>Description of Rhodopirellula bahusiensis sp. nov.</title>
        <authorList>
            <person name="Kizina J."/>
            <person name="Harder J."/>
        </authorList>
    </citation>
    <scope>NUCLEOTIDE SEQUENCE [LARGE SCALE GENOMIC DNA]</scope>
    <source>
        <strain evidence="2 3">SWK21</strain>
    </source>
</reference>
<dbReference type="EMBL" id="NIZW01000004">
    <property type="protein sequence ID" value="PHQ35946.1"/>
    <property type="molecule type" value="Genomic_DNA"/>
</dbReference>
<dbReference type="GeneID" id="90607955"/>
<gene>
    <name evidence="2" type="ORF">CEE69_07000</name>
</gene>
<protein>
    <recommendedName>
        <fullName evidence="1">Pyrrolo-quinoline quinone repeat domain-containing protein</fullName>
    </recommendedName>
</protein>
<dbReference type="RefSeq" id="WP_099260028.1">
    <property type="nucleotide sequence ID" value="NZ_NIZW01000004.1"/>
</dbReference>
<dbReference type="SUPFAM" id="SSF50998">
    <property type="entry name" value="Quinoprotein alcohol dehydrogenase-like"/>
    <property type="match status" value="1"/>
</dbReference>
<organism evidence="2 3">
    <name type="scientific">Rhodopirellula bahusiensis</name>
    <dbReference type="NCBI Taxonomy" id="2014065"/>
    <lineage>
        <taxon>Bacteria</taxon>
        <taxon>Pseudomonadati</taxon>
        <taxon>Planctomycetota</taxon>
        <taxon>Planctomycetia</taxon>
        <taxon>Pirellulales</taxon>
        <taxon>Pirellulaceae</taxon>
        <taxon>Rhodopirellula</taxon>
    </lineage>
</organism>
<dbReference type="InterPro" id="IPR053143">
    <property type="entry name" value="Arylsulfate_ST"/>
</dbReference>
<dbReference type="InterPro" id="IPR002372">
    <property type="entry name" value="PQQ_rpt_dom"/>
</dbReference>
<evidence type="ECO:0000313" key="3">
    <source>
        <dbReference type="Proteomes" id="UP000225740"/>
    </source>
</evidence>
<name>A0A2G1WAA6_9BACT</name>
<keyword evidence="3" id="KW-1185">Reference proteome</keyword>
<dbReference type="Proteomes" id="UP000225740">
    <property type="component" value="Unassembled WGS sequence"/>
</dbReference>
<dbReference type="PANTHER" id="PTHR35340:SF5">
    <property type="entry name" value="ASST-DOMAIN-CONTAINING PROTEIN"/>
    <property type="match status" value="1"/>
</dbReference>
<accession>A0A2G1WAA6</accession>
<sequence>MNLTFFNRYGSSASATVSAPQPIHRRATIACIVLAFIGLMLQISTVSAADESDNQHRVLLHGKKGLVVVEPDGSIGWQMDWGGIHDLHLLPNGHILTRQGPATVVEIDPSKKEVVWSYDCGKQGGNEGKRIEIHAFEPLPSGNLMIAESGAQRLIEVNREGEIVHKIALQVEHPNAHTDTRLVRRLDSGNYLVAHEADGKAREYNHDGDVVWEYEVPMFGKQTAGGHGPEAFGNRLFAALRMESGNTLIASGNGHSILEVTPEKEIVWEVHQNDLPGIRLAWVTTLQILENGNYVIGNCHAGPGQPILIEIEPSTKKVVWQLDRFKDFGNNVSNSVVIDDAKLNWLD</sequence>
<proteinExistence type="predicted"/>
<dbReference type="AlphaFoldDB" id="A0A2G1WAA6"/>
<dbReference type="OrthoDB" id="264813at2"/>
<dbReference type="Pfam" id="PF13360">
    <property type="entry name" value="PQQ_2"/>
    <property type="match status" value="1"/>
</dbReference>
<evidence type="ECO:0000259" key="1">
    <source>
        <dbReference type="Pfam" id="PF13360"/>
    </source>
</evidence>
<dbReference type="PANTHER" id="PTHR35340">
    <property type="entry name" value="PQQ ENZYME REPEAT PROTEIN-RELATED"/>
    <property type="match status" value="1"/>
</dbReference>
<feature type="domain" description="Pyrrolo-quinoline quinone repeat" evidence="1">
    <location>
        <begin position="67"/>
        <end position="321"/>
    </location>
</feature>
<dbReference type="InterPro" id="IPR015943">
    <property type="entry name" value="WD40/YVTN_repeat-like_dom_sf"/>
</dbReference>
<dbReference type="InterPro" id="IPR011047">
    <property type="entry name" value="Quinoprotein_ADH-like_sf"/>
</dbReference>
<dbReference type="Gene3D" id="2.130.10.10">
    <property type="entry name" value="YVTN repeat-like/Quinoprotein amine dehydrogenase"/>
    <property type="match status" value="1"/>
</dbReference>
<evidence type="ECO:0000313" key="2">
    <source>
        <dbReference type="EMBL" id="PHQ35946.1"/>
    </source>
</evidence>